<dbReference type="InterPro" id="IPR020846">
    <property type="entry name" value="MFS_dom"/>
</dbReference>
<dbReference type="STRING" id="587909.SAMN05421810_111188"/>
<dbReference type="InterPro" id="IPR000109">
    <property type="entry name" value="POT_fam"/>
</dbReference>
<dbReference type="EMBL" id="FOWW01000011">
    <property type="protein sequence ID" value="SFQ65182.1"/>
    <property type="molecule type" value="Genomic_DNA"/>
</dbReference>
<feature type="transmembrane region" description="Helical" evidence="9">
    <location>
        <begin position="455"/>
        <end position="473"/>
    </location>
</feature>
<keyword evidence="12" id="KW-1185">Reference proteome</keyword>
<feature type="domain" description="Major facilitator superfamily (MFS) profile" evidence="10">
    <location>
        <begin position="50"/>
        <end position="507"/>
    </location>
</feature>
<evidence type="ECO:0000256" key="9">
    <source>
        <dbReference type="SAM" id="Phobius"/>
    </source>
</evidence>
<dbReference type="SUPFAM" id="SSF103473">
    <property type="entry name" value="MFS general substrate transporter"/>
    <property type="match status" value="1"/>
</dbReference>
<dbReference type="CDD" id="cd17346">
    <property type="entry name" value="MFS_DtpA_like"/>
    <property type="match status" value="1"/>
</dbReference>
<dbReference type="GO" id="GO:0015833">
    <property type="term" value="P:peptide transport"/>
    <property type="evidence" value="ECO:0007669"/>
    <property type="project" value="InterPro"/>
</dbReference>
<dbReference type="Gene3D" id="1.20.1250.20">
    <property type="entry name" value="MFS general substrate transporter like domains"/>
    <property type="match status" value="1"/>
</dbReference>
<feature type="transmembrane region" description="Helical" evidence="9">
    <location>
        <begin position="361"/>
        <end position="379"/>
    </location>
</feature>
<dbReference type="PROSITE" id="PS50850">
    <property type="entry name" value="MFS"/>
    <property type="match status" value="1"/>
</dbReference>
<feature type="transmembrane region" description="Helical" evidence="9">
    <location>
        <begin position="56"/>
        <end position="75"/>
    </location>
</feature>
<evidence type="ECO:0000256" key="3">
    <source>
        <dbReference type="ARBA" id="ARBA00022448"/>
    </source>
</evidence>
<dbReference type="AlphaFoldDB" id="A0A1I6A968"/>
<name>A0A1I6A968_9PSEU</name>
<feature type="compositionally biased region" description="Low complexity" evidence="8">
    <location>
        <begin position="9"/>
        <end position="20"/>
    </location>
</feature>
<feature type="transmembrane region" description="Helical" evidence="9">
    <location>
        <begin position="422"/>
        <end position="443"/>
    </location>
</feature>
<evidence type="ECO:0000256" key="2">
    <source>
        <dbReference type="ARBA" id="ARBA00005982"/>
    </source>
</evidence>
<dbReference type="Pfam" id="PF00854">
    <property type="entry name" value="PTR2"/>
    <property type="match status" value="1"/>
</dbReference>
<keyword evidence="4" id="KW-1003">Cell membrane</keyword>
<evidence type="ECO:0000313" key="11">
    <source>
        <dbReference type="EMBL" id="SFQ65182.1"/>
    </source>
</evidence>
<keyword evidence="7 9" id="KW-0472">Membrane</keyword>
<keyword evidence="5 9" id="KW-0812">Transmembrane</keyword>
<feature type="transmembrane region" description="Helical" evidence="9">
    <location>
        <begin position="485"/>
        <end position="507"/>
    </location>
</feature>
<organism evidence="11 12">
    <name type="scientific">Amycolatopsis arida</name>
    <dbReference type="NCBI Taxonomy" id="587909"/>
    <lineage>
        <taxon>Bacteria</taxon>
        <taxon>Bacillati</taxon>
        <taxon>Actinomycetota</taxon>
        <taxon>Actinomycetes</taxon>
        <taxon>Pseudonocardiales</taxon>
        <taxon>Pseudonocardiaceae</taxon>
        <taxon>Amycolatopsis</taxon>
    </lineage>
</organism>
<dbReference type="InterPro" id="IPR036259">
    <property type="entry name" value="MFS_trans_sf"/>
</dbReference>
<feature type="transmembrane region" description="Helical" evidence="9">
    <location>
        <begin position="207"/>
        <end position="227"/>
    </location>
</feature>
<evidence type="ECO:0000256" key="6">
    <source>
        <dbReference type="ARBA" id="ARBA00022989"/>
    </source>
</evidence>
<feature type="transmembrane region" description="Helical" evidence="9">
    <location>
        <begin position="182"/>
        <end position="201"/>
    </location>
</feature>
<dbReference type="PANTHER" id="PTHR23517">
    <property type="entry name" value="RESISTANCE PROTEIN MDTM, PUTATIVE-RELATED-RELATED"/>
    <property type="match status" value="1"/>
</dbReference>
<evidence type="ECO:0000256" key="4">
    <source>
        <dbReference type="ARBA" id="ARBA00022475"/>
    </source>
</evidence>
<feature type="transmembrane region" description="Helical" evidence="9">
    <location>
        <begin position="256"/>
        <end position="274"/>
    </location>
</feature>
<dbReference type="InterPro" id="IPR050171">
    <property type="entry name" value="MFS_Transporters"/>
</dbReference>
<accession>A0A1I6A968</accession>
<evidence type="ECO:0000256" key="8">
    <source>
        <dbReference type="SAM" id="MobiDB-lite"/>
    </source>
</evidence>
<dbReference type="PANTHER" id="PTHR23517:SF15">
    <property type="entry name" value="PROTON-DEPENDENT OLIGOPEPTIDE FAMILY TRANSPORT PROTEIN"/>
    <property type="match status" value="1"/>
</dbReference>
<reference evidence="12" key="1">
    <citation type="submission" date="2016-10" db="EMBL/GenBank/DDBJ databases">
        <authorList>
            <person name="Varghese N."/>
            <person name="Submissions S."/>
        </authorList>
    </citation>
    <scope>NUCLEOTIDE SEQUENCE [LARGE SCALE GENOMIC DNA]</scope>
    <source>
        <strain evidence="12">CGMCC 4.5579</strain>
    </source>
</reference>
<feature type="transmembrane region" description="Helical" evidence="9">
    <location>
        <begin position="120"/>
        <end position="136"/>
    </location>
</feature>
<keyword evidence="3" id="KW-0813">Transport</keyword>
<comment type="subcellular location">
    <subcellularLocation>
        <location evidence="1">Cell membrane</location>
        <topology evidence="1">Multi-pass membrane protein</topology>
    </subcellularLocation>
</comment>
<gene>
    <name evidence="11" type="ORF">SAMN05421810_111188</name>
</gene>
<evidence type="ECO:0000259" key="10">
    <source>
        <dbReference type="PROSITE" id="PS50850"/>
    </source>
</evidence>
<dbReference type="GO" id="GO:0005886">
    <property type="term" value="C:plasma membrane"/>
    <property type="evidence" value="ECO:0007669"/>
    <property type="project" value="UniProtKB-SubCell"/>
</dbReference>
<evidence type="ECO:0000313" key="12">
    <source>
        <dbReference type="Proteomes" id="UP000198727"/>
    </source>
</evidence>
<feature type="transmembrane region" description="Helical" evidence="9">
    <location>
        <begin position="391"/>
        <end position="410"/>
    </location>
</feature>
<evidence type="ECO:0000256" key="5">
    <source>
        <dbReference type="ARBA" id="ARBA00022692"/>
    </source>
</evidence>
<dbReference type="Proteomes" id="UP000198727">
    <property type="component" value="Unassembled WGS sequence"/>
</dbReference>
<comment type="similarity">
    <text evidence="2">Belongs to the major facilitator superfamily. Proton-dependent oligopeptide transporter (POT/PTR) (TC 2.A.17) family.</text>
</comment>
<proteinExistence type="inferred from homology"/>
<dbReference type="NCBIfam" id="TIGR00924">
    <property type="entry name" value="yjdL_sub1_fam"/>
    <property type="match status" value="1"/>
</dbReference>
<feature type="transmembrane region" description="Helical" evidence="9">
    <location>
        <begin position="317"/>
        <end position="341"/>
    </location>
</feature>
<keyword evidence="6 9" id="KW-1133">Transmembrane helix</keyword>
<evidence type="ECO:0000256" key="7">
    <source>
        <dbReference type="ARBA" id="ARBA00023136"/>
    </source>
</evidence>
<protein>
    <submittedName>
        <fullName evidence="11">Proton-dependent oligopeptide transporter, POT family</fullName>
    </submittedName>
</protein>
<sequence>MKVAPVRAPQPSSSLSRLPPHTLDRVMTTTRAAGDPMGRTFLGRPRWFATLFMVDIWERFSFYGMTAILYLYLAAPTEGGGFGMDGGAAAAVFGLYMASMFLAALPGGWLADRVLGPRRAVAVGAVTIALGHYAMAVPARPFLFVGLVLVVTGTGLVKPAISWLVSQPDRGDAERREATFSLFYMSIQVSALIAPLVTGFLGERVNWHLGFGAAALGMTFGVAQYLAGARRMGDLGVAPPDPVDPLVLRRVLRRTALWTGVPVALVAVDVLSGLFVPQHLLMLLGLALVAVPVVAVFRLRRNPALDAGDRRRLRTFVWLMLASAVFWALYAQSGSVLSGFARDDIDRVVFGLEVPASWFQSTHPLFVLFLAPVFAWLWPRLGERASAPVKFGGALVVGGISWLILGSAVAAEVDRVHMGWLLLAYALLAMGELTIGPVGLALAARVAPEGMTNRYLGLFWVFAAVGAGLGGQLAQAASALPLAQYFLLVGVAVGAVGCVLLAVARSLRAGLHAPNRRTATVR</sequence>
<evidence type="ECO:0000256" key="1">
    <source>
        <dbReference type="ARBA" id="ARBA00004651"/>
    </source>
</evidence>
<feature type="region of interest" description="Disordered" evidence="8">
    <location>
        <begin position="1"/>
        <end position="20"/>
    </location>
</feature>
<dbReference type="GO" id="GO:1904680">
    <property type="term" value="F:peptide transmembrane transporter activity"/>
    <property type="evidence" value="ECO:0007669"/>
    <property type="project" value="InterPro"/>
</dbReference>
<feature type="transmembrane region" description="Helical" evidence="9">
    <location>
        <begin position="87"/>
        <end position="108"/>
    </location>
</feature>
<dbReference type="InterPro" id="IPR005279">
    <property type="entry name" value="Dipep/tripep_permease"/>
</dbReference>
<feature type="transmembrane region" description="Helical" evidence="9">
    <location>
        <begin position="142"/>
        <end position="161"/>
    </location>
</feature>
<feature type="transmembrane region" description="Helical" evidence="9">
    <location>
        <begin position="280"/>
        <end position="297"/>
    </location>
</feature>